<proteinExistence type="predicted"/>
<dbReference type="WBParaSite" id="MhA1_Contig1002.frz3.gene8">
    <property type="protein sequence ID" value="MhA1_Contig1002.frz3.gene8"/>
    <property type="gene ID" value="MhA1_Contig1002.frz3.gene8"/>
</dbReference>
<reference evidence="3" key="1">
    <citation type="submission" date="2016-11" db="UniProtKB">
        <authorList>
            <consortium name="WormBaseParasite"/>
        </authorList>
    </citation>
    <scope>IDENTIFICATION</scope>
</reference>
<dbReference type="PANTHER" id="PTHR48049:SF132">
    <property type="entry name" value="GLYCOSYLTRANSFERASE"/>
    <property type="match status" value="1"/>
</dbReference>
<keyword evidence="2" id="KW-1185">Reference proteome</keyword>
<name>A0A1I8AXK6_MELHA</name>
<evidence type="ECO:0000313" key="2">
    <source>
        <dbReference type="Proteomes" id="UP000095281"/>
    </source>
</evidence>
<organism evidence="2 3">
    <name type="scientific">Meloidogyne hapla</name>
    <name type="common">Root-knot nematode worm</name>
    <dbReference type="NCBI Taxonomy" id="6305"/>
    <lineage>
        <taxon>Eukaryota</taxon>
        <taxon>Metazoa</taxon>
        <taxon>Ecdysozoa</taxon>
        <taxon>Nematoda</taxon>
        <taxon>Chromadorea</taxon>
        <taxon>Rhabditida</taxon>
        <taxon>Tylenchina</taxon>
        <taxon>Tylenchomorpha</taxon>
        <taxon>Tylenchoidea</taxon>
        <taxon>Meloidogynidae</taxon>
        <taxon>Meloidogyninae</taxon>
        <taxon>Meloidogyne</taxon>
    </lineage>
</organism>
<dbReference type="InterPro" id="IPR002213">
    <property type="entry name" value="UDP_glucos_trans"/>
</dbReference>
<dbReference type="SUPFAM" id="SSF53756">
    <property type="entry name" value="UDP-Glycosyltransferase/glycogen phosphorylase"/>
    <property type="match status" value="1"/>
</dbReference>
<keyword evidence="1" id="KW-0808">Transferase</keyword>
<dbReference type="InterPro" id="IPR050481">
    <property type="entry name" value="UDP-glycosyltransf_plant"/>
</dbReference>
<sequence length="102" mass="11939">MITHCGYNSLLEGVYFKVPMVCLPNNSDQPYNAYAAEERGYVVEVDFRGKKFEKELKKALKKVSSEDWRNKFKNNTEELEKEMNESKDKFIGSMKDMLNDQV</sequence>
<protein>
    <submittedName>
        <fullName evidence="3">Glucuronosyltransferase</fullName>
    </submittedName>
</protein>
<dbReference type="Pfam" id="PF00201">
    <property type="entry name" value="UDPGT"/>
    <property type="match status" value="1"/>
</dbReference>
<dbReference type="GO" id="GO:0035251">
    <property type="term" value="F:UDP-glucosyltransferase activity"/>
    <property type="evidence" value="ECO:0007669"/>
    <property type="project" value="InterPro"/>
</dbReference>
<dbReference type="Gene3D" id="3.40.50.2000">
    <property type="entry name" value="Glycogen Phosphorylase B"/>
    <property type="match status" value="1"/>
</dbReference>
<evidence type="ECO:0000256" key="1">
    <source>
        <dbReference type="ARBA" id="ARBA00022679"/>
    </source>
</evidence>
<evidence type="ECO:0000313" key="3">
    <source>
        <dbReference type="WBParaSite" id="MhA1_Contig1002.frz3.gene8"/>
    </source>
</evidence>
<dbReference type="PANTHER" id="PTHR48049">
    <property type="entry name" value="GLYCOSYLTRANSFERASE"/>
    <property type="match status" value="1"/>
</dbReference>
<accession>A0A1I8AXK6</accession>
<dbReference type="Proteomes" id="UP000095281">
    <property type="component" value="Unplaced"/>
</dbReference>
<dbReference type="AlphaFoldDB" id="A0A1I8AXK6"/>